<feature type="transmembrane region" description="Helical" evidence="1">
    <location>
        <begin position="21"/>
        <end position="43"/>
    </location>
</feature>
<proteinExistence type="predicted"/>
<protein>
    <recommendedName>
        <fullName evidence="4">HTH marR-type domain-containing protein</fullName>
    </recommendedName>
</protein>
<evidence type="ECO:0008006" key="4">
    <source>
        <dbReference type="Google" id="ProtNLM"/>
    </source>
</evidence>
<keyword evidence="1" id="KW-0472">Membrane</keyword>
<evidence type="ECO:0000313" key="3">
    <source>
        <dbReference type="Proteomes" id="UP001261125"/>
    </source>
</evidence>
<accession>A0ABU3SL97</accession>
<gene>
    <name evidence="2" type="ORF">RWH44_07725</name>
</gene>
<organism evidence="2 3">
    <name type="scientific">Microbacterium phycohabitans</name>
    <dbReference type="NCBI Taxonomy" id="3075993"/>
    <lineage>
        <taxon>Bacteria</taxon>
        <taxon>Bacillati</taxon>
        <taxon>Actinomycetota</taxon>
        <taxon>Actinomycetes</taxon>
        <taxon>Micrococcales</taxon>
        <taxon>Microbacteriaceae</taxon>
        <taxon>Microbacterium</taxon>
    </lineage>
</organism>
<keyword evidence="1" id="KW-1133">Transmembrane helix</keyword>
<dbReference type="Proteomes" id="UP001261125">
    <property type="component" value="Unassembled WGS sequence"/>
</dbReference>
<sequence length="85" mass="8657">MTGSPIGRKGRIGEPQAKATVLSFAASVASTLVISTVAASTAISKLAAAGVLTQVGGGSRNRIWQAFEILDAVDAFAARARRGRT</sequence>
<evidence type="ECO:0000313" key="2">
    <source>
        <dbReference type="EMBL" id="MDU0345592.1"/>
    </source>
</evidence>
<keyword evidence="1" id="KW-0812">Transmembrane</keyword>
<evidence type="ECO:0000256" key="1">
    <source>
        <dbReference type="SAM" id="Phobius"/>
    </source>
</evidence>
<reference evidence="2 3" key="1">
    <citation type="submission" date="2023-09" db="EMBL/GenBank/DDBJ databases">
        <title>Microbacterium fusihabitans sp. nov., Microbacterium phycihabitans sp. nov., and Microbacterium cervinum sp. nov., isolated from dried seaweeds of beach.</title>
        <authorList>
            <person name="Lee S.D."/>
        </authorList>
    </citation>
    <scope>NUCLEOTIDE SEQUENCE [LARGE SCALE GENOMIC DNA]</scope>
    <source>
        <strain evidence="2 3">KSW2-29</strain>
    </source>
</reference>
<dbReference type="RefSeq" id="WP_316004117.1">
    <property type="nucleotide sequence ID" value="NZ_JAWDIT010000002.1"/>
</dbReference>
<dbReference type="EMBL" id="JAWDIT010000002">
    <property type="protein sequence ID" value="MDU0345592.1"/>
    <property type="molecule type" value="Genomic_DNA"/>
</dbReference>
<keyword evidence="3" id="KW-1185">Reference proteome</keyword>
<name>A0ABU3SL97_9MICO</name>
<comment type="caution">
    <text evidence="2">The sequence shown here is derived from an EMBL/GenBank/DDBJ whole genome shotgun (WGS) entry which is preliminary data.</text>
</comment>